<keyword evidence="3 6" id="KW-0238">DNA-binding</keyword>
<dbReference type="RefSeq" id="WP_091647446.1">
    <property type="nucleotide sequence ID" value="NZ_FNHQ01000001.1"/>
</dbReference>
<evidence type="ECO:0000313" key="6">
    <source>
        <dbReference type="EMBL" id="SDM10454.1"/>
    </source>
</evidence>
<dbReference type="FunFam" id="1.10.10.10:FF:000001">
    <property type="entry name" value="LysR family transcriptional regulator"/>
    <property type="match status" value="1"/>
</dbReference>
<dbReference type="PANTHER" id="PTHR30419:SF28">
    <property type="entry name" value="HTH-TYPE TRANSCRIPTIONAL REGULATOR BSDA"/>
    <property type="match status" value="1"/>
</dbReference>
<evidence type="ECO:0000256" key="4">
    <source>
        <dbReference type="ARBA" id="ARBA00023163"/>
    </source>
</evidence>
<proteinExistence type="inferred from homology"/>
<dbReference type="InterPro" id="IPR005119">
    <property type="entry name" value="LysR_subst-bd"/>
</dbReference>
<dbReference type="CDD" id="cd05466">
    <property type="entry name" value="PBP2_LTTR_substrate"/>
    <property type="match status" value="1"/>
</dbReference>
<keyword evidence="2" id="KW-0805">Transcription regulation</keyword>
<dbReference type="PRINTS" id="PR00039">
    <property type="entry name" value="HTHLYSR"/>
</dbReference>
<dbReference type="PROSITE" id="PS50931">
    <property type="entry name" value="HTH_LYSR"/>
    <property type="match status" value="1"/>
</dbReference>
<dbReference type="Gene3D" id="3.40.190.10">
    <property type="entry name" value="Periplasmic binding protein-like II"/>
    <property type="match status" value="2"/>
</dbReference>
<dbReference type="Gene3D" id="1.10.10.10">
    <property type="entry name" value="Winged helix-like DNA-binding domain superfamily/Winged helix DNA-binding domain"/>
    <property type="match status" value="1"/>
</dbReference>
<dbReference type="GO" id="GO:0003700">
    <property type="term" value="F:DNA-binding transcription factor activity"/>
    <property type="evidence" value="ECO:0007669"/>
    <property type="project" value="InterPro"/>
</dbReference>
<evidence type="ECO:0000313" key="7">
    <source>
        <dbReference type="Proteomes" id="UP000199309"/>
    </source>
</evidence>
<dbReference type="Proteomes" id="UP000199309">
    <property type="component" value="Unassembled WGS sequence"/>
</dbReference>
<dbReference type="AlphaFoldDB" id="A0A1G9QH81"/>
<sequence length="303" mass="34769">MNIRQLEYFIAVAETLNFTKAASRFYISQTAITQQIKVLEREINCTLFYRNKRHVELTPAGKVFLPSVREILRNLNTAIARCTSISTGITGTLIIGIVKDYVNVNFVDTLDRFCRVYPNISLHFIRQTVDTLYNLLLNNKVDIIINVKFHTEKYSNIQWKLLHRASLLAICSKNNSLANKTHLTVHELRQENLLLLDTQGNELDEKTQMLHNLALDTAISGTIYYNEDVETIFLMAAANQGIGLVPDYVPLLQQFSNKIRAIPIIDNEERVEVITAWNKENENPSLQWFLNILQISNITTTDK</sequence>
<keyword evidence="7" id="KW-1185">Reference proteome</keyword>
<dbReference type="SUPFAM" id="SSF53850">
    <property type="entry name" value="Periplasmic binding protein-like II"/>
    <property type="match status" value="1"/>
</dbReference>
<dbReference type="InterPro" id="IPR036390">
    <property type="entry name" value="WH_DNA-bd_sf"/>
</dbReference>
<evidence type="ECO:0000256" key="2">
    <source>
        <dbReference type="ARBA" id="ARBA00023015"/>
    </source>
</evidence>
<dbReference type="GO" id="GO:0005829">
    <property type="term" value="C:cytosol"/>
    <property type="evidence" value="ECO:0007669"/>
    <property type="project" value="TreeGrafter"/>
</dbReference>
<dbReference type="OrthoDB" id="9785745at2"/>
<reference evidence="6 7" key="1">
    <citation type="submission" date="2016-10" db="EMBL/GenBank/DDBJ databases">
        <authorList>
            <person name="de Groot N.N."/>
        </authorList>
    </citation>
    <scope>NUCLEOTIDE SEQUENCE [LARGE SCALE GENOMIC DNA]</scope>
    <source>
        <strain evidence="6 7">DSM 16981</strain>
    </source>
</reference>
<evidence type="ECO:0000259" key="5">
    <source>
        <dbReference type="PROSITE" id="PS50931"/>
    </source>
</evidence>
<feature type="domain" description="HTH lysR-type" evidence="5">
    <location>
        <begin position="1"/>
        <end position="58"/>
    </location>
</feature>
<dbReference type="SUPFAM" id="SSF46785">
    <property type="entry name" value="Winged helix' DNA-binding domain"/>
    <property type="match status" value="1"/>
</dbReference>
<dbReference type="STRING" id="349095.SAMN05660299_00242"/>
<dbReference type="InterPro" id="IPR000847">
    <property type="entry name" value="LysR_HTH_N"/>
</dbReference>
<comment type="similarity">
    <text evidence="1">Belongs to the LysR transcriptional regulatory family.</text>
</comment>
<keyword evidence="4" id="KW-0804">Transcription</keyword>
<dbReference type="InterPro" id="IPR036388">
    <property type="entry name" value="WH-like_DNA-bd_sf"/>
</dbReference>
<protein>
    <submittedName>
        <fullName evidence="6">DNA-binding transcriptional regulator, LysR family</fullName>
    </submittedName>
</protein>
<evidence type="ECO:0000256" key="3">
    <source>
        <dbReference type="ARBA" id="ARBA00023125"/>
    </source>
</evidence>
<dbReference type="Pfam" id="PF03466">
    <property type="entry name" value="LysR_substrate"/>
    <property type="match status" value="1"/>
</dbReference>
<dbReference type="PANTHER" id="PTHR30419">
    <property type="entry name" value="HTH-TYPE TRANSCRIPTIONAL REGULATOR YBHD"/>
    <property type="match status" value="1"/>
</dbReference>
<evidence type="ECO:0000256" key="1">
    <source>
        <dbReference type="ARBA" id="ARBA00009437"/>
    </source>
</evidence>
<dbReference type="EMBL" id="FNHQ01000001">
    <property type="protein sequence ID" value="SDM10454.1"/>
    <property type="molecule type" value="Genomic_DNA"/>
</dbReference>
<dbReference type="InterPro" id="IPR050950">
    <property type="entry name" value="HTH-type_LysR_regulators"/>
</dbReference>
<dbReference type="GO" id="GO:0003677">
    <property type="term" value="F:DNA binding"/>
    <property type="evidence" value="ECO:0007669"/>
    <property type="project" value="UniProtKB-KW"/>
</dbReference>
<name>A0A1G9QH81_9FIRM</name>
<organism evidence="6 7">
    <name type="scientific">Megasphaera paucivorans</name>
    <dbReference type="NCBI Taxonomy" id="349095"/>
    <lineage>
        <taxon>Bacteria</taxon>
        <taxon>Bacillati</taxon>
        <taxon>Bacillota</taxon>
        <taxon>Negativicutes</taxon>
        <taxon>Veillonellales</taxon>
        <taxon>Veillonellaceae</taxon>
        <taxon>Megasphaera</taxon>
    </lineage>
</organism>
<accession>A0A1G9QH81</accession>
<dbReference type="Pfam" id="PF00126">
    <property type="entry name" value="HTH_1"/>
    <property type="match status" value="1"/>
</dbReference>
<gene>
    <name evidence="6" type="ORF">SAMN05660299_00242</name>
</gene>